<proteinExistence type="predicted"/>
<dbReference type="Gene3D" id="3.40.50.300">
    <property type="entry name" value="P-loop containing nucleotide triphosphate hydrolases"/>
    <property type="match status" value="1"/>
</dbReference>
<evidence type="ECO:0000313" key="3">
    <source>
        <dbReference type="Proteomes" id="UP001202827"/>
    </source>
</evidence>
<dbReference type="InterPro" id="IPR004484">
    <property type="entry name" value="CbiA/CobB_synth"/>
</dbReference>
<organism evidence="2 3">
    <name type="scientific">Neorhizobium turbinariae</name>
    <dbReference type="NCBI Taxonomy" id="2937795"/>
    <lineage>
        <taxon>Bacteria</taxon>
        <taxon>Pseudomonadati</taxon>
        <taxon>Pseudomonadota</taxon>
        <taxon>Alphaproteobacteria</taxon>
        <taxon>Hyphomicrobiales</taxon>
        <taxon>Rhizobiaceae</taxon>
        <taxon>Rhizobium/Agrobacterium group</taxon>
        <taxon>Neorhizobium</taxon>
    </lineage>
</organism>
<evidence type="ECO:0000259" key="1">
    <source>
        <dbReference type="Pfam" id="PF01656"/>
    </source>
</evidence>
<dbReference type="InterPro" id="IPR027417">
    <property type="entry name" value="P-loop_NTPase"/>
</dbReference>
<sequence>MTPRAIIVGAPRSGSGKTSVTVGLLRAFARNGVKVRGVKSGPDYIDPGFHEAATGHPALNLDSWAMHPSLLS</sequence>
<dbReference type="Pfam" id="PF01656">
    <property type="entry name" value="CbiA"/>
    <property type="match status" value="1"/>
</dbReference>
<evidence type="ECO:0000313" key="2">
    <source>
        <dbReference type="EMBL" id="MCK8782327.1"/>
    </source>
</evidence>
<reference evidence="2 3" key="1">
    <citation type="submission" date="2022-04" db="EMBL/GenBank/DDBJ databases">
        <title>Rhizobium coralii sp. nov., isolated from coral Turbinaria peltata.</title>
        <authorList>
            <person name="Sun H."/>
        </authorList>
    </citation>
    <scope>NUCLEOTIDE SEQUENCE [LARGE SCALE GENOMIC DNA]</scope>
    <source>
        <strain evidence="2 3">NTR19</strain>
    </source>
</reference>
<name>A0ABT0IWR2_9HYPH</name>
<dbReference type="EMBL" id="JALPRY010000026">
    <property type="protein sequence ID" value="MCK8782327.1"/>
    <property type="molecule type" value="Genomic_DNA"/>
</dbReference>
<dbReference type="InterPro" id="IPR002586">
    <property type="entry name" value="CobQ/CobB/MinD/ParA_Nub-bd_dom"/>
</dbReference>
<gene>
    <name evidence="2" type="ORF">M0654_20315</name>
</gene>
<dbReference type="PANTHER" id="PTHR43873">
    <property type="entry name" value="COBYRINATE A,C-DIAMIDE SYNTHASE"/>
    <property type="match status" value="1"/>
</dbReference>
<dbReference type="Proteomes" id="UP001202827">
    <property type="component" value="Unassembled WGS sequence"/>
</dbReference>
<dbReference type="PANTHER" id="PTHR43873:SF1">
    <property type="entry name" value="COBYRINATE A,C-DIAMIDE SYNTHASE"/>
    <property type="match status" value="1"/>
</dbReference>
<feature type="domain" description="CobQ/CobB/MinD/ParA nucleotide binding" evidence="1">
    <location>
        <begin position="6"/>
        <end position="43"/>
    </location>
</feature>
<comment type="caution">
    <text evidence="2">The sequence shown here is derived from an EMBL/GenBank/DDBJ whole genome shotgun (WGS) entry which is preliminary data.</text>
</comment>
<feature type="non-terminal residue" evidence="2">
    <location>
        <position position="72"/>
    </location>
</feature>
<dbReference type="SUPFAM" id="SSF52540">
    <property type="entry name" value="P-loop containing nucleoside triphosphate hydrolases"/>
    <property type="match status" value="1"/>
</dbReference>
<keyword evidence="3" id="KW-1185">Reference proteome</keyword>
<accession>A0ABT0IWR2</accession>
<protein>
    <submittedName>
        <fullName evidence="2">Cobyrinic acid a,c-diamide synthase</fullName>
    </submittedName>
</protein>